<feature type="domain" description="Polymerase nucleotidyl transferase" evidence="1">
    <location>
        <begin position="22"/>
        <end position="67"/>
    </location>
</feature>
<sequence>MTNEEKNLQRDSQLPEVRRQLLDRIRQDLEQDSDVLAIYLAGSLAKGNADSYSDIDLHTVVKPEKLEGFIADKFGRAGKWGNVLFFEGIAASPVIVSHYDCFVKVDSWYHTADDLKPSIWMKGMKILYDPHSILEPIRQLSEEAVYKITPAEVEFWRTKMLAFIHETYRAARRGEPYYALANLDSVRWLTAYGWYMEMGRHLDSPYQVWSKIEGSRSRLTEDQLERLASWEAGRHPSSILTALESISTEFTRLNKTMSERVGMDDNSEIVSRALALVL</sequence>
<evidence type="ECO:0000259" key="1">
    <source>
        <dbReference type="Pfam" id="PF01909"/>
    </source>
</evidence>
<proteinExistence type="predicted"/>
<dbReference type="InterPro" id="IPR002934">
    <property type="entry name" value="Polymerase_NTP_transf_dom"/>
</dbReference>
<evidence type="ECO:0000313" key="3">
    <source>
        <dbReference type="Proteomes" id="UP000251002"/>
    </source>
</evidence>
<comment type="caution">
    <text evidence="2">The sequence shown here is derived from an EMBL/GenBank/DDBJ whole genome shotgun (WGS) entry which is preliminary data.</text>
</comment>
<dbReference type="SUPFAM" id="SSF81301">
    <property type="entry name" value="Nucleotidyltransferase"/>
    <property type="match status" value="1"/>
</dbReference>
<dbReference type="InterPro" id="IPR043519">
    <property type="entry name" value="NT_sf"/>
</dbReference>
<dbReference type="Proteomes" id="UP000251002">
    <property type="component" value="Unassembled WGS sequence"/>
</dbReference>
<dbReference type="EMBL" id="QLZR01000001">
    <property type="protein sequence ID" value="RAZ81419.1"/>
    <property type="molecule type" value="Genomic_DNA"/>
</dbReference>
<protein>
    <recommendedName>
        <fullName evidence="1">Polymerase nucleotidyl transferase domain-containing protein</fullName>
    </recommendedName>
</protein>
<evidence type="ECO:0000313" key="2">
    <source>
        <dbReference type="EMBL" id="RAZ81419.1"/>
    </source>
</evidence>
<gene>
    <name evidence="2" type="ORF">DP120_03835</name>
</gene>
<name>A0A365L7Q1_9BACL</name>
<organism evidence="2 3">
    <name type="scientific">Planococcus halotolerans</name>
    <dbReference type="NCBI Taxonomy" id="2233542"/>
    <lineage>
        <taxon>Bacteria</taxon>
        <taxon>Bacillati</taxon>
        <taxon>Bacillota</taxon>
        <taxon>Bacilli</taxon>
        <taxon>Bacillales</taxon>
        <taxon>Caryophanaceae</taxon>
        <taxon>Planococcus</taxon>
    </lineage>
</organism>
<dbReference type="AlphaFoldDB" id="A0A365L7Q1"/>
<reference evidence="2 3" key="1">
    <citation type="submission" date="2018-06" db="EMBL/GenBank/DDBJ databases">
        <title>The draft genome sequences of strains SCU63 and S1.</title>
        <authorList>
            <person name="Gan L."/>
        </authorList>
    </citation>
    <scope>NUCLEOTIDE SEQUENCE [LARGE SCALE GENOMIC DNA]</scope>
    <source>
        <strain evidence="2 3">SCU63</strain>
    </source>
</reference>
<keyword evidence="3" id="KW-1185">Reference proteome</keyword>
<dbReference type="CDD" id="cd05403">
    <property type="entry name" value="NT_KNTase_like"/>
    <property type="match status" value="1"/>
</dbReference>
<dbReference type="Gene3D" id="3.30.460.10">
    <property type="entry name" value="Beta Polymerase, domain 2"/>
    <property type="match status" value="1"/>
</dbReference>
<dbReference type="Pfam" id="PF01909">
    <property type="entry name" value="NTP_transf_2"/>
    <property type="match status" value="1"/>
</dbReference>
<accession>A0A365L7Q1</accession>